<reference evidence="9 10" key="1">
    <citation type="submission" date="2018-09" db="EMBL/GenBank/DDBJ databases">
        <title>YIM 75507 draft genome.</title>
        <authorList>
            <person name="Tang S."/>
            <person name="Feng Y."/>
        </authorList>
    </citation>
    <scope>NUCLEOTIDE SEQUENCE [LARGE SCALE GENOMIC DNA]</scope>
    <source>
        <strain evidence="9 10">YIM 75507</strain>
    </source>
</reference>
<dbReference type="Gene3D" id="1.20.1250.20">
    <property type="entry name" value="MFS general substrate transporter like domains"/>
    <property type="match status" value="1"/>
</dbReference>
<evidence type="ECO:0000256" key="7">
    <source>
        <dbReference type="SAM" id="Phobius"/>
    </source>
</evidence>
<proteinExistence type="predicted"/>
<feature type="transmembrane region" description="Helical" evidence="7">
    <location>
        <begin position="351"/>
        <end position="372"/>
    </location>
</feature>
<feature type="transmembrane region" description="Helical" evidence="7">
    <location>
        <begin position="227"/>
        <end position="252"/>
    </location>
</feature>
<sequence length="412" mass="41907">MSRRDSGDFAMSSTLQAEAPPRPDRKLPMSALLALSTAVFITSLTETLPAGVLPGMSADLGVSESATGQTVTIYAIGTALTAIPLTAATSGWRRKRLLLTAMAGFAVANTVTAVSSNYLLTMGARFVAGVAAGLAWALLAGYARRMAPVHLQGRAIAIAMAGIPIALSLGVPAGTFVGQVLGWQAAFWIMTGLTVVLLAWITAAVPDYPGQTAQGRPPMLRALAVPGVTPVLFVTLVFVLAHTILYAYVAAFLDRIGMGGSTDLVLLVFGIASLASIWIVGAQINRHLRALTIAATVLVGAAAAGLALLSGSPAAVYLTAALWGLGWGGVPTLLQTAAGDAGGESADAAQAMLVTLWNVAMAGGGVVGGVLLDALGPMALPWSVPVLAIPVLLVVLAARAHAFPSHRPSLTP</sequence>
<gene>
    <name evidence="9" type="ORF">D5H75_16820</name>
</gene>
<comment type="subcellular location">
    <subcellularLocation>
        <location evidence="1">Cell membrane</location>
        <topology evidence="1">Multi-pass membrane protein</topology>
    </subcellularLocation>
</comment>
<feature type="transmembrane region" description="Helical" evidence="7">
    <location>
        <begin position="97"/>
        <end position="120"/>
    </location>
</feature>
<feature type="transmembrane region" description="Helical" evidence="7">
    <location>
        <begin position="71"/>
        <end position="90"/>
    </location>
</feature>
<evidence type="ECO:0000313" key="10">
    <source>
        <dbReference type="Proteomes" id="UP000265768"/>
    </source>
</evidence>
<protein>
    <submittedName>
        <fullName evidence="9">MFS transporter</fullName>
    </submittedName>
</protein>
<keyword evidence="4 7" id="KW-1133">Transmembrane helix</keyword>
<evidence type="ECO:0000256" key="2">
    <source>
        <dbReference type="ARBA" id="ARBA00022475"/>
    </source>
</evidence>
<dbReference type="PROSITE" id="PS50850">
    <property type="entry name" value="MFS"/>
    <property type="match status" value="1"/>
</dbReference>
<feature type="domain" description="Major facilitator superfamily (MFS) profile" evidence="8">
    <location>
        <begin position="31"/>
        <end position="400"/>
    </location>
</feature>
<dbReference type="Proteomes" id="UP000265768">
    <property type="component" value="Unassembled WGS sequence"/>
</dbReference>
<organism evidence="9 10">
    <name type="scientific">Bailinhaonella thermotolerans</name>
    <dbReference type="NCBI Taxonomy" id="1070861"/>
    <lineage>
        <taxon>Bacteria</taxon>
        <taxon>Bacillati</taxon>
        <taxon>Actinomycetota</taxon>
        <taxon>Actinomycetes</taxon>
        <taxon>Streptosporangiales</taxon>
        <taxon>Streptosporangiaceae</taxon>
        <taxon>Bailinhaonella</taxon>
    </lineage>
</organism>
<evidence type="ECO:0000256" key="1">
    <source>
        <dbReference type="ARBA" id="ARBA00004651"/>
    </source>
</evidence>
<evidence type="ECO:0000256" key="3">
    <source>
        <dbReference type="ARBA" id="ARBA00022692"/>
    </source>
</evidence>
<name>A0A3A4B253_9ACTN</name>
<feature type="transmembrane region" description="Helical" evidence="7">
    <location>
        <begin position="378"/>
        <end position="398"/>
    </location>
</feature>
<feature type="transmembrane region" description="Helical" evidence="7">
    <location>
        <begin position="288"/>
        <end position="309"/>
    </location>
</feature>
<dbReference type="SUPFAM" id="SSF103473">
    <property type="entry name" value="MFS general substrate transporter"/>
    <property type="match status" value="1"/>
</dbReference>
<dbReference type="AlphaFoldDB" id="A0A3A4B253"/>
<keyword evidence="3 7" id="KW-0812">Transmembrane</keyword>
<feature type="transmembrane region" description="Helical" evidence="7">
    <location>
        <begin position="264"/>
        <end position="281"/>
    </location>
</feature>
<evidence type="ECO:0000259" key="8">
    <source>
        <dbReference type="PROSITE" id="PS50850"/>
    </source>
</evidence>
<keyword evidence="10" id="KW-1185">Reference proteome</keyword>
<feature type="transmembrane region" description="Helical" evidence="7">
    <location>
        <begin position="126"/>
        <end position="143"/>
    </location>
</feature>
<dbReference type="PANTHER" id="PTHR43124">
    <property type="entry name" value="PURINE EFFLUX PUMP PBUE"/>
    <property type="match status" value="1"/>
</dbReference>
<dbReference type="OrthoDB" id="2810795at2"/>
<dbReference type="GO" id="GO:0022857">
    <property type="term" value="F:transmembrane transporter activity"/>
    <property type="evidence" value="ECO:0007669"/>
    <property type="project" value="InterPro"/>
</dbReference>
<feature type="transmembrane region" description="Helical" evidence="7">
    <location>
        <begin position="185"/>
        <end position="206"/>
    </location>
</feature>
<dbReference type="InterPro" id="IPR036259">
    <property type="entry name" value="MFS_trans_sf"/>
</dbReference>
<dbReference type="PANTHER" id="PTHR43124:SF3">
    <property type="entry name" value="CHLORAMPHENICOL EFFLUX PUMP RV0191"/>
    <property type="match status" value="1"/>
</dbReference>
<dbReference type="CDD" id="cd17324">
    <property type="entry name" value="MFS_NepI_like"/>
    <property type="match status" value="1"/>
</dbReference>
<feature type="region of interest" description="Disordered" evidence="6">
    <location>
        <begin position="1"/>
        <end position="23"/>
    </location>
</feature>
<dbReference type="GO" id="GO:0005886">
    <property type="term" value="C:plasma membrane"/>
    <property type="evidence" value="ECO:0007669"/>
    <property type="project" value="UniProtKB-SubCell"/>
</dbReference>
<evidence type="ECO:0000256" key="5">
    <source>
        <dbReference type="ARBA" id="ARBA00023136"/>
    </source>
</evidence>
<accession>A0A3A4B253</accession>
<dbReference type="EMBL" id="QZEY01000005">
    <property type="protein sequence ID" value="RJL32087.1"/>
    <property type="molecule type" value="Genomic_DNA"/>
</dbReference>
<comment type="caution">
    <text evidence="9">The sequence shown here is derived from an EMBL/GenBank/DDBJ whole genome shotgun (WGS) entry which is preliminary data.</text>
</comment>
<keyword evidence="2" id="KW-1003">Cell membrane</keyword>
<evidence type="ECO:0000313" key="9">
    <source>
        <dbReference type="EMBL" id="RJL32087.1"/>
    </source>
</evidence>
<feature type="transmembrane region" description="Helical" evidence="7">
    <location>
        <begin position="155"/>
        <end position="173"/>
    </location>
</feature>
<evidence type="ECO:0000256" key="6">
    <source>
        <dbReference type="SAM" id="MobiDB-lite"/>
    </source>
</evidence>
<keyword evidence="5 7" id="KW-0472">Membrane</keyword>
<dbReference type="InterPro" id="IPR020846">
    <property type="entry name" value="MFS_dom"/>
</dbReference>
<dbReference type="Pfam" id="PF07690">
    <property type="entry name" value="MFS_1"/>
    <property type="match status" value="1"/>
</dbReference>
<dbReference type="InterPro" id="IPR011701">
    <property type="entry name" value="MFS"/>
</dbReference>
<evidence type="ECO:0000256" key="4">
    <source>
        <dbReference type="ARBA" id="ARBA00022989"/>
    </source>
</evidence>
<dbReference type="InterPro" id="IPR050189">
    <property type="entry name" value="MFS_Efflux_Transporters"/>
</dbReference>